<keyword evidence="1" id="KW-0732">Signal</keyword>
<geneLocation type="plastid" evidence="2"/>
<accession>A0A1C9CHA3</accession>
<protein>
    <submittedName>
        <fullName evidence="2">Uncharacterized protein</fullName>
    </submittedName>
</protein>
<proteinExistence type="predicted"/>
<dbReference type="EMBL" id="KX284726">
    <property type="protein sequence ID" value="AOM67778.1"/>
    <property type="molecule type" value="Genomic_DNA"/>
</dbReference>
<dbReference type="RefSeq" id="YP_009294338.1">
    <property type="nucleotide sequence ID" value="NC_031147.1"/>
</dbReference>
<name>A0A1C9CHA3_PALPL</name>
<gene>
    <name evidence="2" type="primary">ORF160</name>
    <name evidence="2" type="ORF">Palma_146</name>
</gene>
<reference evidence="2" key="1">
    <citation type="journal article" date="2018" name="PLoS ONE">
        <title>Plastid genome analysis of three Nemaliophycidae red algal species suggests environmental adaptation for iron limited habitats.</title>
        <authorList>
            <person name="Cho C.H."/>
            <person name="Choi J.W."/>
            <person name="Lam D.W."/>
            <person name="Kim K.M."/>
            <person name="Yoon H.S."/>
        </authorList>
    </citation>
    <scope>NUCLEOTIDE SEQUENCE</scope>
</reference>
<organism evidence="2">
    <name type="scientific">Palmaria palmata</name>
    <name type="common">Dulse</name>
    <name type="synonym">Rhodymenia palmata</name>
    <dbReference type="NCBI Taxonomy" id="2822"/>
    <lineage>
        <taxon>Eukaryota</taxon>
        <taxon>Rhodophyta</taxon>
        <taxon>Florideophyceae</taxon>
        <taxon>Nemaliophycidae</taxon>
        <taxon>Palmariales</taxon>
        <taxon>Palmariaceae</taxon>
        <taxon>Palmaria</taxon>
    </lineage>
</organism>
<dbReference type="GeneID" id="29070280"/>
<dbReference type="AlphaFoldDB" id="A0A1C9CHA3"/>
<keyword evidence="2" id="KW-0934">Plastid</keyword>
<feature type="signal peptide" evidence="1">
    <location>
        <begin position="1"/>
        <end position="20"/>
    </location>
</feature>
<sequence length="169" mass="19483">MTSSIFITKNLNLLYLSVQALDPYSIDKIDKYFPRLGLVDLFDNRENSLLRYGSHLSIYNVANTILLANTLFKMASTLQLQSQIKLILEDISQEVSDNTQYLPITQNYIARFKAEYSVSIEPYLVGKDIYANQLWINKLSFLNLFLLSQLTKPYGAYTILVYINKNAFN</sequence>
<feature type="chain" id="PRO_5008894072" evidence="1">
    <location>
        <begin position="21"/>
        <end position="169"/>
    </location>
</feature>
<evidence type="ECO:0000313" key="2">
    <source>
        <dbReference type="EMBL" id="AOM67778.1"/>
    </source>
</evidence>
<evidence type="ECO:0000256" key="1">
    <source>
        <dbReference type="SAM" id="SignalP"/>
    </source>
</evidence>